<dbReference type="PROSITE" id="PS00107">
    <property type="entry name" value="PROTEIN_KINASE_ATP"/>
    <property type="match status" value="1"/>
</dbReference>
<organism evidence="2 3">
    <name type="scientific">Racocetra fulgida</name>
    <dbReference type="NCBI Taxonomy" id="60492"/>
    <lineage>
        <taxon>Eukaryota</taxon>
        <taxon>Fungi</taxon>
        <taxon>Fungi incertae sedis</taxon>
        <taxon>Mucoromycota</taxon>
        <taxon>Glomeromycotina</taxon>
        <taxon>Glomeromycetes</taxon>
        <taxon>Diversisporales</taxon>
        <taxon>Gigasporaceae</taxon>
        <taxon>Racocetra</taxon>
    </lineage>
</organism>
<feature type="binding site" evidence="1">
    <location>
        <position position="50"/>
    </location>
    <ligand>
        <name>ATP</name>
        <dbReference type="ChEBI" id="CHEBI:30616"/>
    </ligand>
</feature>
<dbReference type="OrthoDB" id="2411566at2759"/>
<reference evidence="2" key="1">
    <citation type="submission" date="2021-06" db="EMBL/GenBank/DDBJ databases">
        <authorList>
            <person name="Kallberg Y."/>
            <person name="Tangrot J."/>
            <person name="Rosling A."/>
        </authorList>
    </citation>
    <scope>NUCLEOTIDE SEQUENCE</scope>
    <source>
        <strain evidence="2">IN212</strain>
    </source>
</reference>
<accession>A0A9N9JW80</accession>
<gene>
    <name evidence="2" type="ORF">RFULGI_LOCUS17104</name>
</gene>
<dbReference type="GO" id="GO:0005524">
    <property type="term" value="F:ATP binding"/>
    <property type="evidence" value="ECO:0007669"/>
    <property type="project" value="UniProtKB-UniRule"/>
</dbReference>
<keyword evidence="3" id="KW-1185">Reference proteome</keyword>
<sequence length="65" mass="7920">RLNDEKYQLSWIPYNEFQNIREIGKGGFATVYYARWLDKNRNYWSDIVLKLIHNSNKHNQGFINE</sequence>
<name>A0A9N9JW80_9GLOM</name>
<dbReference type="EMBL" id="CAJVPZ010064868">
    <property type="protein sequence ID" value="CAG8794702.1"/>
    <property type="molecule type" value="Genomic_DNA"/>
</dbReference>
<protein>
    <submittedName>
        <fullName evidence="2">3542_t:CDS:1</fullName>
    </submittedName>
</protein>
<dbReference type="InterPro" id="IPR011009">
    <property type="entry name" value="Kinase-like_dom_sf"/>
</dbReference>
<keyword evidence="1" id="KW-0547">Nucleotide-binding</keyword>
<feature type="non-terminal residue" evidence="2">
    <location>
        <position position="1"/>
    </location>
</feature>
<dbReference type="AlphaFoldDB" id="A0A9N9JW80"/>
<evidence type="ECO:0000313" key="2">
    <source>
        <dbReference type="EMBL" id="CAG8794702.1"/>
    </source>
</evidence>
<feature type="non-terminal residue" evidence="2">
    <location>
        <position position="65"/>
    </location>
</feature>
<comment type="caution">
    <text evidence="2">The sequence shown here is derived from an EMBL/GenBank/DDBJ whole genome shotgun (WGS) entry which is preliminary data.</text>
</comment>
<proteinExistence type="predicted"/>
<evidence type="ECO:0000256" key="1">
    <source>
        <dbReference type="PROSITE-ProRule" id="PRU10141"/>
    </source>
</evidence>
<dbReference type="SUPFAM" id="SSF56112">
    <property type="entry name" value="Protein kinase-like (PK-like)"/>
    <property type="match status" value="1"/>
</dbReference>
<dbReference type="Proteomes" id="UP000789396">
    <property type="component" value="Unassembled WGS sequence"/>
</dbReference>
<keyword evidence="1" id="KW-0067">ATP-binding</keyword>
<dbReference type="InterPro" id="IPR017441">
    <property type="entry name" value="Protein_kinase_ATP_BS"/>
</dbReference>
<evidence type="ECO:0000313" key="3">
    <source>
        <dbReference type="Proteomes" id="UP000789396"/>
    </source>
</evidence>
<dbReference type="Gene3D" id="1.10.510.10">
    <property type="entry name" value="Transferase(Phosphotransferase) domain 1"/>
    <property type="match status" value="1"/>
</dbReference>